<keyword evidence="2" id="KW-1185">Reference proteome</keyword>
<sequence>MEPAVRVFAREFNGSRSTADAGDALAGRAVVTPSGAHCRRLFLVGALTERKGSGDDVMHARLADPTGTFALTVDRRSPDAAATLEYIDPPAFVAAVGEAVAAGTGTRMRTSIAVETITVVDRTVRDLWVLRTAEATLERLEAVGDTGDLAAMVTTALESVRPDLDVGPLEPVNAAEILRSALEEGNGPRGLSRRDAIARGVAAGLAASAAGQAIDDLLLAGECYSPSAGMLRLI</sequence>
<organism evidence="1 2">
    <name type="scientific">Methanoculleus frigidifontis</name>
    <dbReference type="NCBI Taxonomy" id="2584085"/>
    <lineage>
        <taxon>Archaea</taxon>
        <taxon>Methanobacteriati</taxon>
        <taxon>Methanobacteriota</taxon>
        <taxon>Stenosarchaea group</taxon>
        <taxon>Methanomicrobia</taxon>
        <taxon>Methanomicrobiales</taxon>
        <taxon>Methanomicrobiaceae</taxon>
        <taxon>Methanoculleus</taxon>
    </lineage>
</organism>
<proteinExistence type="predicted"/>
<comment type="caution">
    <text evidence="1">The sequence shown here is derived from an EMBL/GenBank/DDBJ whole genome shotgun (WGS) entry which is preliminary data.</text>
</comment>
<gene>
    <name evidence="1" type="ORF">FGU65_01465</name>
</gene>
<name>A0ABT8M6K9_9EURY</name>
<dbReference type="RefSeq" id="WP_301662622.1">
    <property type="nucleotide sequence ID" value="NZ_VCYH01000001.1"/>
</dbReference>
<dbReference type="Proteomes" id="UP001168338">
    <property type="component" value="Unassembled WGS sequence"/>
</dbReference>
<accession>A0ABT8M6K9</accession>
<dbReference type="EMBL" id="VCYH01000001">
    <property type="protein sequence ID" value="MDN7023578.1"/>
    <property type="molecule type" value="Genomic_DNA"/>
</dbReference>
<protein>
    <submittedName>
        <fullName evidence="1">Uncharacterized protein</fullName>
    </submittedName>
</protein>
<evidence type="ECO:0000313" key="2">
    <source>
        <dbReference type="Proteomes" id="UP001168338"/>
    </source>
</evidence>
<evidence type="ECO:0000313" key="1">
    <source>
        <dbReference type="EMBL" id="MDN7023578.1"/>
    </source>
</evidence>
<reference evidence="1" key="1">
    <citation type="submission" date="2019-05" db="EMBL/GenBank/DDBJ databases">
        <title>Methanoculleus sp. FWC-SCC1, a methanogenic archaeon isolated from deep marine cold seep.</title>
        <authorList>
            <person name="Chen Y.-W."/>
            <person name="Chen S.-C."/>
            <person name="Teng N.-H."/>
            <person name="Lai M.-C."/>
        </authorList>
    </citation>
    <scope>NUCLEOTIDE SEQUENCE</scope>
    <source>
        <strain evidence="1">FWC-SCC1</strain>
    </source>
</reference>